<feature type="domain" description="Protein kinase" evidence="1">
    <location>
        <begin position="49"/>
        <end position="278"/>
    </location>
</feature>
<reference evidence="2 3" key="1">
    <citation type="journal article" date="2018" name="Sci. Rep.">
        <title>Genome sequence of the cauliflower mushroom Sparassis crispa (Hanabiratake) and its association with beneficial usage.</title>
        <authorList>
            <person name="Kiyama R."/>
            <person name="Furutani Y."/>
            <person name="Kawaguchi K."/>
            <person name="Nakanishi T."/>
        </authorList>
    </citation>
    <scope>NUCLEOTIDE SEQUENCE [LARGE SCALE GENOMIC DNA]</scope>
</reference>
<dbReference type="Gene3D" id="1.10.510.10">
    <property type="entry name" value="Transferase(Phosphotransferase) domain 1"/>
    <property type="match status" value="1"/>
</dbReference>
<dbReference type="SUPFAM" id="SSF56112">
    <property type="entry name" value="Protein kinase-like (PK-like)"/>
    <property type="match status" value="1"/>
</dbReference>
<dbReference type="Proteomes" id="UP000287166">
    <property type="component" value="Unassembled WGS sequence"/>
</dbReference>
<dbReference type="PROSITE" id="PS00109">
    <property type="entry name" value="PROTEIN_KINASE_TYR"/>
    <property type="match status" value="1"/>
</dbReference>
<dbReference type="InterPro" id="IPR000719">
    <property type="entry name" value="Prot_kinase_dom"/>
</dbReference>
<dbReference type="EMBL" id="BFAD01000004">
    <property type="protein sequence ID" value="GBE82664.1"/>
    <property type="molecule type" value="Genomic_DNA"/>
</dbReference>
<sequence>MSTLRLEFDIGLNLHNPADDDSLLPIVLHRLTSSGESPDGPSLSETFYVRQGNRIHRGRAAHVWAGKMQKGDGRLIDIVLKITIGRDRHVDLIKEANFYQNELAAVQGNIVPRFYGIFQGHIRTLLMTCMVLEHCGEHMTKAQHEDMDFKVELISRLGYLHSICGVEHGDVCSSNILVKDGFPVIIDFECAQPHRCERKMTIEVGKPWPPVLDFGCFELYDVARDFELWGPAIVEFLDDCISVRQITSAKQLVDLTLHNDYTDRAKALEDAQELVQYLVGMGTLPESVLMD</sequence>
<evidence type="ECO:0000259" key="1">
    <source>
        <dbReference type="SMART" id="SM00220"/>
    </source>
</evidence>
<dbReference type="RefSeq" id="XP_027613577.1">
    <property type="nucleotide sequence ID" value="XM_027757776.1"/>
</dbReference>
<comment type="caution">
    <text evidence="2">The sequence shown here is derived from an EMBL/GenBank/DDBJ whole genome shotgun (WGS) entry which is preliminary data.</text>
</comment>
<dbReference type="GeneID" id="38779581"/>
<keyword evidence="3" id="KW-1185">Reference proteome</keyword>
<evidence type="ECO:0000313" key="3">
    <source>
        <dbReference type="Proteomes" id="UP000287166"/>
    </source>
</evidence>
<protein>
    <recommendedName>
        <fullName evidence="1">Protein kinase domain-containing protein</fullName>
    </recommendedName>
</protein>
<gene>
    <name evidence="2" type="ORF">SCP_0410490</name>
</gene>
<dbReference type="GO" id="GO:0004672">
    <property type="term" value="F:protein kinase activity"/>
    <property type="evidence" value="ECO:0007669"/>
    <property type="project" value="InterPro"/>
</dbReference>
<accession>A0A401GKJ8</accession>
<dbReference type="OrthoDB" id="3271031at2759"/>
<organism evidence="2 3">
    <name type="scientific">Sparassis crispa</name>
    <dbReference type="NCBI Taxonomy" id="139825"/>
    <lineage>
        <taxon>Eukaryota</taxon>
        <taxon>Fungi</taxon>
        <taxon>Dikarya</taxon>
        <taxon>Basidiomycota</taxon>
        <taxon>Agaricomycotina</taxon>
        <taxon>Agaricomycetes</taxon>
        <taxon>Polyporales</taxon>
        <taxon>Sparassidaceae</taxon>
        <taxon>Sparassis</taxon>
    </lineage>
</organism>
<dbReference type="AlphaFoldDB" id="A0A401GKJ8"/>
<proteinExistence type="predicted"/>
<dbReference type="GO" id="GO:0005524">
    <property type="term" value="F:ATP binding"/>
    <property type="evidence" value="ECO:0007669"/>
    <property type="project" value="InterPro"/>
</dbReference>
<name>A0A401GKJ8_9APHY</name>
<dbReference type="STRING" id="139825.A0A401GKJ8"/>
<dbReference type="InterPro" id="IPR011009">
    <property type="entry name" value="Kinase-like_dom_sf"/>
</dbReference>
<dbReference type="InParanoid" id="A0A401GKJ8"/>
<dbReference type="InterPro" id="IPR008266">
    <property type="entry name" value="Tyr_kinase_AS"/>
</dbReference>
<evidence type="ECO:0000313" key="2">
    <source>
        <dbReference type="EMBL" id="GBE82664.1"/>
    </source>
</evidence>
<dbReference type="SMART" id="SM00220">
    <property type="entry name" value="S_TKc"/>
    <property type="match status" value="1"/>
</dbReference>